<reference evidence="1 2" key="2">
    <citation type="journal article" date="2012" name="PLoS ONE">
        <title>An ancient pathway combining carbon dioxide fixation with the generation and utilization of a sodium ion gradient for ATP synthesis.</title>
        <authorList>
            <person name="Poehlein A."/>
            <person name="Schmidt S."/>
            <person name="Kaster A.K."/>
            <person name="Goenrich M."/>
            <person name="Vollmers J."/>
            <person name="Thurmer A."/>
            <person name="Bertsch J."/>
            <person name="Schuchmann K."/>
            <person name="Voigt B."/>
            <person name="Hecker M."/>
            <person name="Daniel R."/>
            <person name="Thauer R.K."/>
            <person name="Gottschalk G."/>
            <person name="Muller V."/>
        </authorList>
    </citation>
    <scope>NUCLEOTIDE SEQUENCE [LARGE SCALE GENOMIC DNA]</scope>
    <source>
        <strain evidence="2">ATCC 29683 / DSM 1030 / JCM 2381 / KCTC 1655 / WB1</strain>
    </source>
</reference>
<dbReference type="RefSeq" id="WP_014355511.1">
    <property type="nucleotide sequence ID" value="NC_016894.1"/>
</dbReference>
<sequence>MKRLPGEQTKDLYRYFLIHKETKVYEATERFLREFADGKMVMGDYENMLGVTFTCMDMDLYKSGDCFFIVMNLINLDDESSELVNEELIEINFKIFSEAIRKNGYVCYRSVGTGAFYDYIFKPLVIKFDPNRQLNKDTGVRNKEIIMDELRFKSTVEFANWARDQEIYTIEYLSILDGRKSQNCFEVDIEKKDTQLVCIEKNAHELFFSNKDEMDRWTEFNEATDVVNDGLSDVFVGFNVFQCKTGEVEMTLYIDATALLP</sequence>
<evidence type="ECO:0000313" key="2">
    <source>
        <dbReference type="Proteomes" id="UP000007177"/>
    </source>
</evidence>
<dbReference type="STRING" id="931626.Awo_c11240"/>
<keyword evidence="2" id="KW-1185">Reference proteome</keyword>
<dbReference type="HOGENOM" id="CLU_1064056_0_0_9"/>
<organism evidence="1 2">
    <name type="scientific">Acetobacterium woodii (strain ATCC 29683 / DSM 1030 / JCM 2381 / KCTC 1655 / WB1)</name>
    <dbReference type="NCBI Taxonomy" id="931626"/>
    <lineage>
        <taxon>Bacteria</taxon>
        <taxon>Bacillati</taxon>
        <taxon>Bacillota</taxon>
        <taxon>Clostridia</taxon>
        <taxon>Eubacteriales</taxon>
        <taxon>Eubacteriaceae</taxon>
        <taxon>Acetobacterium</taxon>
    </lineage>
</organism>
<evidence type="ECO:0000313" key="1">
    <source>
        <dbReference type="EMBL" id="AFA47908.1"/>
    </source>
</evidence>
<dbReference type="Proteomes" id="UP000007177">
    <property type="component" value="Chromosome"/>
</dbReference>
<name>H6LDD6_ACEWD</name>
<dbReference type="AlphaFoldDB" id="H6LDD6"/>
<proteinExistence type="predicted"/>
<dbReference type="OrthoDB" id="1778370at2"/>
<dbReference type="KEGG" id="awo:Awo_c11240"/>
<gene>
    <name evidence="1" type="ordered locus">Awo_c11240</name>
</gene>
<reference evidence="2" key="1">
    <citation type="submission" date="2011-07" db="EMBL/GenBank/DDBJ databases">
        <title>Complete genome sequence of Acetobacterium woodii.</title>
        <authorList>
            <person name="Poehlein A."/>
            <person name="Schmidt S."/>
            <person name="Kaster A.-K."/>
            <person name="Goenrich M."/>
            <person name="Vollmers J."/>
            <person name="Thuermer A."/>
            <person name="Gottschalk G."/>
            <person name="Thauer R.K."/>
            <person name="Daniel R."/>
            <person name="Mueller V."/>
        </authorList>
    </citation>
    <scope>NUCLEOTIDE SEQUENCE [LARGE SCALE GENOMIC DNA]</scope>
    <source>
        <strain evidence="2">ATCC 29683 / DSM 1030 / JCM 2381 / KCTC 1655 / WB1</strain>
    </source>
</reference>
<dbReference type="EMBL" id="CP002987">
    <property type="protein sequence ID" value="AFA47908.1"/>
    <property type="molecule type" value="Genomic_DNA"/>
</dbReference>
<accession>H6LDD6</accession>
<protein>
    <submittedName>
        <fullName evidence="1">Uncharacterized protein</fullName>
    </submittedName>
</protein>